<reference evidence="1" key="2">
    <citation type="submission" date="2023-01" db="EMBL/GenBank/DDBJ databases">
        <authorList>
            <person name="Du H."/>
            <person name="Wan W."/>
        </authorList>
    </citation>
    <scope>NUCLEOTIDE SEQUENCE</scope>
    <source>
        <strain evidence="1">HD1688</strain>
    </source>
</reference>
<comment type="caution">
    <text evidence="1">The sequence shown here is derived from an EMBL/GenBank/DDBJ whole genome shotgun (WGS) entry which is preliminary data.</text>
</comment>
<protein>
    <submittedName>
        <fullName evidence="1">Sce7726 family protein</fullName>
    </submittedName>
</protein>
<dbReference type="EMBL" id="JAQSKY010000043">
    <property type="protein sequence ID" value="MDS7903381.1"/>
    <property type="molecule type" value="Genomic_DNA"/>
</dbReference>
<evidence type="ECO:0000313" key="1">
    <source>
        <dbReference type="EMBL" id="MDS7903381.1"/>
    </source>
</evidence>
<name>A0AB35Q4Q0_9ENTR</name>
<dbReference type="InterPro" id="IPR047729">
    <property type="entry name" value="Sce7726-like"/>
</dbReference>
<evidence type="ECO:0000313" key="2">
    <source>
        <dbReference type="Proteomes" id="UP001249822"/>
    </source>
</evidence>
<organism evidence="1 2">
    <name type="scientific">Klebsiella michiganensis</name>
    <dbReference type="NCBI Taxonomy" id="1134687"/>
    <lineage>
        <taxon>Bacteria</taxon>
        <taxon>Pseudomonadati</taxon>
        <taxon>Pseudomonadota</taxon>
        <taxon>Gammaproteobacteria</taxon>
        <taxon>Enterobacterales</taxon>
        <taxon>Enterobacteriaceae</taxon>
        <taxon>Klebsiella/Raoultella group</taxon>
        <taxon>Klebsiella</taxon>
    </lineage>
</organism>
<dbReference type="NCBIfam" id="NF033832">
    <property type="entry name" value="sce7726_fam"/>
    <property type="match status" value="1"/>
</dbReference>
<sequence>MRDIDVRQAVHSKILKEHHKDPDTLIIDEFVMNLGASRADITVINGLMHGYELKSKSDNLLRLPAQVEFYSSIMDKVTLVVSDCHAAAAEKIIPDWWGVKIATEGSRNAVHLRTLRLNRMNPNVDKVALAMLLWKDEMLSILAAQGLERGLKSKPRRVLWAMVAECMETHQLRDEVRMRLKARTNWRVDKQLL</sequence>
<dbReference type="Proteomes" id="UP001249822">
    <property type="component" value="Unassembled WGS sequence"/>
</dbReference>
<accession>A0AB35Q4Q0</accession>
<proteinExistence type="predicted"/>
<reference evidence="1" key="1">
    <citation type="journal article" date="2023" name="Front. Microbiol.">
        <title>Genomic characterization of carbapenem-resistant Klebsiella oxytoca complex in China: a multi-center study.</title>
        <authorList>
            <person name="Wan W."/>
            <person name="Yang X."/>
            <person name="Yu H."/>
            <person name="Wang M."/>
            <person name="Jia W."/>
            <person name="Huang B."/>
            <person name="Qu F."/>
            <person name="Shan B."/>
            <person name="Tang Y.W."/>
            <person name="Chen L."/>
            <person name="Du H."/>
        </authorList>
    </citation>
    <scope>NUCLEOTIDE SEQUENCE</scope>
    <source>
        <strain evidence="1">HD1688</strain>
    </source>
</reference>
<dbReference type="RefSeq" id="WP_043875985.1">
    <property type="nucleotide sequence ID" value="NZ_CABEJA010000048.1"/>
</dbReference>
<gene>
    <name evidence="1" type="ORF">PTQ40_30990</name>
</gene>
<dbReference type="AlphaFoldDB" id="A0AB35Q4Q0"/>